<dbReference type="EMBL" id="LR721784">
    <property type="protein sequence ID" value="VVW43608.1"/>
    <property type="molecule type" value="Genomic_DNA"/>
</dbReference>
<keyword evidence="1" id="KW-0472">Membrane</keyword>
<feature type="transmembrane region" description="Helical" evidence="1">
    <location>
        <begin position="126"/>
        <end position="147"/>
    </location>
</feature>
<feature type="transmembrane region" description="Helical" evidence="1">
    <location>
        <begin position="61"/>
        <end position="79"/>
    </location>
</feature>
<accession>A0A5K1DUT8</accession>
<evidence type="ECO:0000313" key="2">
    <source>
        <dbReference type="EMBL" id="VVW43608.1"/>
    </source>
</evidence>
<reference evidence="2" key="1">
    <citation type="submission" date="2019-09" db="EMBL/GenBank/DDBJ databases">
        <authorList>
            <person name="Zhang L."/>
        </authorList>
    </citation>
    <scope>NUCLEOTIDE SEQUENCE</scope>
</reference>
<dbReference type="Gramene" id="NC6G0256240.1">
    <property type="protein sequence ID" value="NC6G0256240.1:cds"/>
    <property type="gene ID" value="NC6G0256240"/>
</dbReference>
<keyword evidence="1" id="KW-0812">Transmembrane</keyword>
<feature type="transmembrane region" description="Helical" evidence="1">
    <location>
        <begin position="153"/>
        <end position="174"/>
    </location>
</feature>
<evidence type="ECO:0000256" key="1">
    <source>
        <dbReference type="SAM" id="Phobius"/>
    </source>
</evidence>
<dbReference type="AlphaFoldDB" id="A0A5K1DUT8"/>
<sequence length="190" mass="20866">MASHGSHLASLGKESVYLLPICLSSSGQPSSRPGCFDTRTTKGGVHEGTFSQVSSSTADRLFRLATPLLATLLFAYTTYLSMEMEGDPLTVSFSLALYCVFLLSTASILYAHSLRNEGSQEKRKKGLYIVISLFCVIGLAFFTRVYVILPRPAYCLLMLPWLLPISAILAFYFIRLRILSSARVVATAAY</sequence>
<organism evidence="2">
    <name type="scientific">Nymphaea colorata</name>
    <name type="common">pocket water lily</name>
    <dbReference type="NCBI Taxonomy" id="210225"/>
    <lineage>
        <taxon>Eukaryota</taxon>
        <taxon>Viridiplantae</taxon>
        <taxon>Streptophyta</taxon>
        <taxon>Embryophyta</taxon>
        <taxon>Tracheophyta</taxon>
        <taxon>Spermatophyta</taxon>
        <taxon>Magnoliopsida</taxon>
        <taxon>Nymphaeales</taxon>
        <taxon>Nymphaeaceae</taxon>
        <taxon>Nymphaea</taxon>
    </lineage>
</organism>
<name>A0A5K1DUT8_9MAGN</name>
<keyword evidence="1" id="KW-1133">Transmembrane helix</keyword>
<protein>
    <submittedName>
        <fullName evidence="2">Uncharacterized protein</fullName>
    </submittedName>
</protein>
<gene>
    <name evidence="2" type="ORF">NYM_LOCUS22169</name>
</gene>
<feature type="transmembrane region" description="Helical" evidence="1">
    <location>
        <begin position="91"/>
        <end position="114"/>
    </location>
</feature>
<proteinExistence type="predicted"/>